<dbReference type="RefSeq" id="WP_208717748.1">
    <property type="nucleotide sequence ID" value="NZ_CP024769.1"/>
</dbReference>
<dbReference type="Gene3D" id="3.40.390.80">
    <property type="entry name" value="Peptidase M60, enhancin-like domain 2"/>
    <property type="match status" value="1"/>
</dbReference>
<dbReference type="Gene3D" id="2.60.120.1250">
    <property type="entry name" value="Peptidase M60, enhancin-like domain 1"/>
    <property type="match status" value="1"/>
</dbReference>
<protein>
    <recommendedName>
        <fullName evidence="2">Peptidase M60 domain-containing protein</fullName>
    </recommendedName>
</protein>
<dbReference type="PANTHER" id="PTHR15730">
    <property type="entry name" value="EXPERIMENTAL AUTOIMMUNE PROSTATITIS ANTIGEN 2-RELATED"/>
    <property type="match status" value="1"/>
</dbReference>
<dbReference type="PANTHER" id="PTHR15730:SF5">
    <property type="entry name" value="SI:CH211-210B2.2-RELATED"/>
    <property type="match status" value="1"/>
</dbReference>
<feature type="signal peptide" evidence="1">
    <location>
        <begin position="1"/>
        <end position="24"/>
    </location>
</feature>
<reference evidence="3 4" key="1">
    <citation type="submission" date="2017-11" db="EMBL/GenBank/DDBJ databases">
        <title>Genome sequence of Pantoea cypripedii NE1.</title>
        <authorList>
            <person name="Nascimento F.X."/>
        </authorList>
    </citation>
    <scope>NUCLEOTIDE SEQUENCE [LARGE SCALE GENOMIC DNA]</scope>
    <source>
        <strain evidence="3 4">NE1</strain>
        <plasmid evidence="4">pne1a</plasmid>
    </source>
</reference>
<gene>
    <name evidence="3" type="ORF">CUN67_23015</name>
</gene>
<dbReference type="InterPro" id="IPR042279">
    <property type="entry name" value="Pep_M60_3"/>
</dbReference>
<dbReference type="Proteomes" id="UP000502005">
    <property type="component" value="Plasmid pNE1A"/>
</dbReference>
<dbReference type="AlphaFoldDB" id="A0A6B9GFI7"/>
<organism evidence="3 4">
    <name type="scientific">Pantoea cypripedii</name>
    <name type="common">Pectobacterium cypripedii</name>
    <name type="synonym">Erwinia cypripedii</name>
    <dbReference type="NCBI Taxonomy" id="55209"/>
    <lineage>
        <taxon>Bacteria</taxon>
        <taxon>Pseudomonadati</taxon>
        <taxon>Pseudomonadota</taxon>
        <taxon>Gammaproteobacteria</taxon>
        <taxon>Enterobacterales</taxon>
        <taxon>Erwiniaceae</taxon>
        <taxon>Pantoea</taxon>
    </lineage>
</organism>
<dbReference type="InterPro" id="IPR031161">
    <property type="entry name" value="Peptidase_M60_dom"/>
</dbReference>
<sequence>MKYFKCGFLVLAISAACLPLTAGADNNFTPSNAKNNDIIPSRDITVDQHVNLESLRDRQRTNHGQTPFQSTGYYVKKGEVLNLAILYGNRDIKPSLEAFISVPSDRTYEFSHAQRQKLEWGINTLQVDQDGILYIANMDKPIDGEIALQIHGGHPFPRFILKQNQQGDWKRMLTDPVLNNSPYVELLSDRMMITLRREKAAQFIENGDPVSMLTTWDSIVKLAEQQYGLTNDDPASKHPVFPYHFHFVDGIPLAGTENSDKCAGYMNTGKWRMQTCDENAMQGVVNNHVLRSDGWGPWHELGHNLQMSPLTWGGMSEVTVNLTSLYIQREFGLTSRLETDGVWAKAFKYLQQPQRDYNAQDNWTKIAMLWQLDLTFGKDFYATLARHYREMDDEDLPRTNDEKMQQFIVQTSRISHFNLIPFFEQWGLMPTDNTRKYLAQRSTSLPLLTAPIWENRDSSIKYDYAEKELKAVTDPDVFISSNKISHIFTLDGNASKNAVAFKWSMVSGQERFGLKDKRGNDLDEVKDAVAQAWIPANVTGEAVYRLTVTGKDGSEASSDMKFTIEAGKP</sequence>
<dbReference type="PROSITE" id="PS51723">
    <property type="entry name" value="PEPTIDASE_M60"/>
    <property type="match status" value="1"/>
</dbReference>
<dbReference type="Pfam" id="PF13402">
    <property type="entry name" value="Peptidase_M60"/>
    <property type="match status" value="1"/>
</dbReference>
<evidence type="ECO:0000313" key="4">
    <source>
        <dbReference type="Proteomes" id="UP000502005"/>
    </source>
</evidence>
<dbReference type="Gene3D" id="1.10.390.30">
    <property type="entry name" value="Peptidase M60, enhancin-like domain 3"/>
    <property type="match status" value="1"/>
</dbReference>
<accession>A0A6B9GFI7</accession>
<proteinExistence type="predicted"/>
<evidence type="ECO:0000259" key="2">
    <source>
        <dbReference type="PROSITE" id="PS51723"/>
    </source>
</evidence>
<feature type="domain" description="Peptidase M60" evidence="2">
    <location>
        <begin position="66"/>
        <end position="377"/>
    </location>
</feature>
<keyword evidence="3" id="KW-0614">Plasmid</keyword>
<dbReference type="PROSITE" id="PS51257">
    <property type="entry name" value="PROKAR_LIPOPROTEIN"/>
    <property type="match status" value="1"/>
</dbReference>
<dbReference type="InterPro" id="IPR051244">
    <property type="entry name" value="TCAF"/>
</dbReference>
<feature type="chain" id="PRO_5025545199" description="Peptidase M60 domain-containing protein" evidence="1">
    <location>
        <begin position="25"/>
        <end position="569"/>
    </location>
</feature>
<dbReference type="SMART" id="SM01276">
    <property type="entry name" value="M60-like"/>
    <property type="match status" value="1"/>
</dbReference>
<geneLocation type="plasmid" evidence="4">
    <name>pne1a</name>
</geneLocation>
<name>A0A6B9GFI7_PANCY</name>
<keyword evidence="1" id="KW-0732">Signal</keyword>
<evidence type="ECO:0000256" key="1">
    <source>
        <dbReference type="SAM" id="SignalP"/>
    </source>
</evidence>
<evidence type="ECO:0000313" key="3">
    <source>
        <dbReference type="EMBL" id="QGY31856.1"/>
    </source>
</evidence>
<dbReference type="EMBL" id="CP024769">
    <property type="protein sequence ID" value="QGY31856.1"/>
    <property type="molecule type" value="Genomic_DNA"/>
</dbReference>